<reference evidence="3 4" key="1">
    <citation type="submission" date="2016-04" db="EMBL/GenBank/DDBJ databases">
        <authorList>
            <person name="Evans L.H."/>
            <person name="Alamgir A."/>
            <person name="Owens N."/>
            <person name="Weber N.D."/>
            <person name="Virtaneva K."/>
            <person name="Barbian K."/>
            <person name="Babar A."/>
            <person name="Rosenke K."/>
        </authorList>
    </citation>
    <scope>NUCLEOTIDE SEQUENCE [LARGE SCALE GENOMIC DNA]</scope>
    <source>
        <strain evidence="3">NIES-2108</strain>
    </source>
</reference>
<organism evidence="3 4">
    <name type="scientific">Nostoc punctiforme NIES-2108</name>
    <dbReference type="NCBI Taxonomy" id="1356359"/>
    <lineage>
        <taxon>Bacteria</taxon>
        <taxon>Bacillati</taxon>
        <taxon>Cyanobacteriota</taxon>
        <taxon>Cyanophyceae</taxon>
        <taxon>Nostocales</taxon>
        <taxon>Nostocaceae</taxon>
        <taxon>Nostoc</taxon>
    </lineage>
</organism>
<feature type="domain" description="Glycosyltransferase 2-like" evidence="2">
    <location>
        <begin position="35"/>
        <end position="179"/>
    </location>
</feature>
<dbReference type="Gene3D" id="3.90.550.10">
    <property type="entry name" value="Spore Coat Polysaccharide Biosynthesis Protein SpsA, Chain A"/>
    <property type="match status" value="1"/>
</dbReference>
<gene>
    <name evidence="3" type="ORF">A6769_27740</name>
</gene>
<name>A0A367R9I3_NOSPU</name>
<proteinExistence type="predicted"/>
<dbReference type="Gene3D" id="3.40.50.2000">
    <property type="entry name" value="Glycogen Phosphorylase B"/>
    <property type="match status" value="2"/>
</dbReference>
<dbReference type="PANTHER" id="PTHR12526">
    <property type="entry name" value="GLYCOSYLTRANSFERASE"/>
    <property type="match status" value="1"/>
</dbReference>
<evidence type="ECO:0000259" key="2">
    <source>
        <dbReference type="Pfam" id="PF00535"/>
    </source>
</evidence>
<dbReference type="InterPro" id="IPR001173">
    <property type="entry name" value="Glyco_trans_2-like"/>
</dbReference>
<comment type="caution">
    <text evidence="3">The sequence shown here is derived from an EMBL/GenBank/DDBJ whole genome shotgun (WGS) entry which is preliminary data.</text>
</comment>
<dbReference type="SUPFAM" id="SSF53448">
    <property type="entry name" value="Nucleotide-diphospho-sugar transferases"/>
    <property type="match status" value="1"/>
</dbReference>
<keyword evidence="3" id="KW-0808">Transferase</keyword>
<dbReference type="Pfam" id="PF00534">
    <property type="entry name" value="Glycos_transf_1"/>
    <property type="match status" value="1"/>
</dbReference>
<dbReference type="InterPro" id="IPR029044">
    <property type="entry name" value="Nucleotide-diphossugar_trans"/>
</dbReference>
<accession>A0A367R9I3</accession>
<dbReference type="CDD" id="cd00761">
    <property type="entry name" value="Glyco_tranf_GTA_type"/>
    <property type="match status" value="1"/>
</dbReference>
<dbReference type="SUPFAM" id="SSF53756">
    <property type="entry name" value="UDP-Glycosyltransferase/glycogen phosphorylase"/>
    <property type="match status" value="1"/>
</dbReference>
<evidence type="ECO:0000259" key="1">
    <source>
        <dbReference type="Pfam" id="PF00534"/>
    </source>
</evidence>
<sequence length="762" mass="89033">MSTVTPFPAVSEFINALQTRKCKFFRPIYQQPVVSIISSFFNAHKYFEATYKSIINQTFQNLEWIIVDDCSTEPEACVLFQSLAKRYGKKIKTLQHHTNKGLAAGRNTAITHATGKYLFFMDLDDLIDPTYIEKCVLFLETHQEFSFVNSYSVGFQAQEYWWTDGFNKPSQFIHQNWVTGRLLYRKSDFDCLGGFDENLRFYEDWERWLKAIANNQKGWTIPEYLDCYRRLDSGLLTISKANVTEEKRVIELIQSRYEDFFNHNYLPDLSIERYNFTSDSRFPKIDIINPLEKDYSSKYILCFFPHLEVGGADKFNIDLVTLLATCGYELTIVTTSKSEHPWQKYFYAVTSDIFHLPNFLQDSDWLNFTKYIIQSRQIDIVFISNSYIAYYFLPLLRNEFPDIAFIDFTHTADPGWRGCGYPRLSCQFREFLDLQIISCHHLAEYYRCLNPQTTEKLQVSYTNVDTNKWVQDKKKRDYVRSQLKIPHESVVILFPARLVEQKRPLLLIKIVQELVNCSFNVSIIVVGNGHLLPEMQAKINHFGLDSHFHILPAINPEEMLAIYCATDILLLPSAYEGISLVIYEAMSMQLAVVASDVGGQAELVIPGTGLLVPKAENEVSEVESYLKALIPLIQDSELRCKIGYHARQRVVELFSLDKMVERMDTLFTEAIASCPTRTKPIINLALAEEMLLLALEYLHQEQALSHLWQEKRHLERQTHQLEQERHELAWKKRAMESSKFWKFRTQWFKLKRSLRLTQEEEI</sequence>
<dbReference type="CDD" id="cd03801">
    <property type="entry name" value="GT4_PimA-like"/>
    <property type="match status" value="1"/>
</dbReference>
<dbReference type="InterPro" id="IPR001296">
    <property type="entry name" value="Glyco_trans_1"/>
</dbReference>
<evidence type="ECO:0000313" key="3">
    <source>
        <dbReference type="EMBL" id="RCJ32530.1"/>
    </source>
</evidence>
<dbReference type="Proteomes" id="UP000252085">
    <property type="component" value="Unassembled WGS sequence"/>
</dbReference>
<protein>
    <submittedName>
        <fullName evidence="3">Glycosyltransferase</fullName>
    </submittedName>
</protein>
<dbReference type="GO" id="GO:0016757">
    <property type="term" value="F:glycosyltransferase activity"/>
    <property type="evidence" value="ECO:0007669"/>
    <property type="project" value="InterPro"/>
</dbReference>
<evidence type="ECO:0000313" key="4">
    <source>
        <dbReference type="Proteomes" id="UP000252085"/>
    </source>
</evidence>
<dbReference type="EMBL" id="LXQE01000165">
    <property type="protein sequence ID" value="RCJ32530.1"/>
    <property type="molecule type" value="Genomic_DNA"/>
</dbReference>
<feature type="domain" description="Glycosyl transferase family 1" evidence="1">
    <location>
        <begin position="479"/>
        <end position="649"/>
    </location>
</feature>
<dbReference type="AlphaFoldDB" id="A0A367R9I3"/>
<dbReference type="PANTHER" id="PTHR12526:SF630">
    <property type="entry name" value="GLYCOSYLTRANSFERASE"/>
    <property type="match status" value="1"/>
</dbReference>
<dbReference type="Pfam" id="PF00535">
    <property type="entry name" value="Glycos_transf_2"/>
    <property type="match status" value="1"/>
</dbReference>